<dbReference type="Pfam" id="PF00152">
    <property type="entry name" value="tRNA-synt_2"/>
    <property type="match status" value="1"/>
</dbReference>
<keyword evidence="6" id="KW-1185">Reference proteome</keyword>
<dbReference type="NCBIfam" id="NF006828">
    <property type="entry name" value="PRK09350.1"/>
    <property type="match status" value="1"/>
</dbReference>
<dbReference type="NCBIfam" id="TIGR00462">
    <property type="entry name" value="genX"/>
    <property type="match status" value="1"/>
</dbReference>
<keyword evidence="1 5" id="KW-0436">Ligase</keyword>
<dbReference type="EMBL" id="BMXR01000002">
    <property type="protein sequence ID" value="GGX45951.1"/>
    <property type="molecule type" value="Genomic_DNA"/>
</dbReference>
<gene>
    <name evidence="5" type="primary">epmA</name>
    <name evidence="5" type="ORF">GCM10007392_11240</name>
</gene>
<dbReference type="SUPFAM" id="SSF55681">
    <property type="entry name" value="Class II aaRS and biotin synthetases"/>
    <property type="match status" value="1"/>
</dbReference>
<dbReference type="GO" id="GO:0004824">
    <property type="term" value="F:lysine-tRNA ligase activity"/>
    <property type="evidence" value="ECO:0007669"/>
    <property type="project" value="InterPro"/>
</dbReference>
<dbReference type="InterPro" id="IPR004364">
    <property type="entry name" value="Aa-tRNA-synt_II"/>
</dbReference>
<dbReference type="GO" id="GO:0003746">
    <property type="term" value="F:translation elongation factor activity"/>
    <property type="evidence" value="ECO:0007669"/>
    <property type="project" value="UniProtKB-KW"/>
</dbReference>
<reference evidence="5" key="1">
    <citation type="journal article" date="2014" name="Int. J. Syst. Evol. Microbiol.">
        <title>Complete genome sequence of Corynebacterium casei LMG S-19264T (=DSM 44701T), isolated from a smear-ripened cheese.</title>
        <authorList>
            <consortium name="US DOE Joint Genome Institute (JGI-PGF)"/>
            <person name="Walter F."/>
            <person name="Albersmeier A."/>
            <person name="Kalinowski J."/>
            <person name="Ruckert C."/>
        </authorList>
    </citation>
    <scope>NUCLEOTIDE SEQUENCE</scope>
    <source>
        <strain evidence="5">KCTC 22169</strain>
    </source>
</reference>
<evidence type="ECO:0000313" key="5">
    <source>
        <dbReference type="EMBL" id="GGX45951.1"/>
    </source>
</evidence>
<dbReference type="GO" id="GO:0006430">
    <property type="term" value="P:lysyl-tRNA aminoacylation"/>
    <property type="evidence" value="ECO:0007669"/>
    <property type="project" value="InterPro"/>
</dbReference>
<keyword evidence="5" id="KW-0251">Elongation factor</keyword>
<dbReference type="InterPro" id="IPR045864">
    <property type="entry name" value="aa-tRNA-synth_II/BPL/LPL"/>
</dbReference>
<dbReference type="InterPro" id="IPR018149">
    <property type="entry name" value="Lys-tRNA-synth_II_C"/>
</dbReference>
<dbReference type="PROSITE" id="PS50862">
    <property type="entry name" value="AA_TRNA_LIGASE_II"/>
    <property type="match status" value="1"/>
</dbReference>
<dbReference type="PRINTS" id="PR00982">
    <property type="entry name" value="TRNASYNTHLYS"/>
</dbReference>
<keyword evidence="5" id="KW-0648">Protein biosynthesis</keyword>
<dbReference type="GO" id="GO:0005524">
    <property type="term" value="F:ATP binding"/>
    <property type="evidence" value="ECO:0007669"/>
    <property type="project" value="UniProtKB-KW"/>
</dbReference>
<protein>
    <submittedName>
        <fullName evidence="5">Elongation factor P--(R)-beta-lysine ligase</fullName>
    </submittedName>
</protein>
<dbReference type="AlphaFoldDB" id="A0A918K4J2"/>
<dbReference type="GO" id="GO:0000049">
    <property type="term" value="F:tRNA binding"/>
    <property type="evidence" value="ECO:0007669"/>
    <property type="project" value="TreeGrafter"/>
</dbReference>
<proteinExistence type="predicted"/>
<dbReference type="PANTHER" id="PTHR42918:SF6">
    <property type="entry name" value="ELONGATION FACTOR P--(R)-BETA-LYSINE LIGASE"/>
    <property type="match status" value="1"/>
</dbReference>
<dbReference type="PANTHER" id="PTHR42918">
    <property type="entry name" value="LYSYL-TRNA SYNTHETASE"/>
    <property type="match status" value="1"/>
</dbReference>
<dbReference type="InterPro" id="IPR006195">
    <property type="entry name" value="aa-tRNA-synth_II"/>
</dbReference>
<evidence type="ECO:0000256" key="3">
    <source>
        <dbReference type="ARBA" id="ARBA00022840"/>
    </source>
</evidence>
<dbReference type="Gene3D" id="3.30.930.10">
    <property type="entry name" value="Bira Bifunctional Protein, Domain 2"/>
    <property type="match status" value="1"/>
</dbReference>
<reference evidence="5" key="2">
    <citation type="submission" date="2020-09" db="EMBL/GenBank/DDBJ databases">
        <authorList>
            <person name="Sun Q."/>
            <person name="Kim S."/>
        </authorList>
    </citation>
    <scope>NUCLEOTIDE SEQUENCE</scope>
    <source>
        <strain evidence="5">KCTC 22169</strain>
    </source>
</reference>
<name>A0A918K4J2_9GAMM</name>
<organism evidence="5 6">
    <name type="scientific">Saccharospirillum salsuginis</name>
    <dbReference type="NCBI Taxonomy" id="418750"/>
    <lineage>
        <taxon>Bacteria</taxon>
        <taxon>Pseudomonadati</taxon>
        <taxon>Pseudomonadota</taxon>
        <taxon>Gammaproteobacteria</taxon>
        <taxon>Oceanospirillales</taxon>
        <taxon>Saccharospirillaceae</taxon>
        <taxon>Saccharospirillum</taxon>
    </lineage>
</organism>
<evidence type="ECO:0000256" key="1">
    <source>
        <dbReference type="ARBA" id="ARBA00022598"/>
    </source>
</evidence>
<dbReference type="GO" id="GO:0005829">
    <property type="term" value="C:cytosol"/>
    <property type="evidence" value="ECO:0007669"/>
    <property type="project" value="TreeGrafter"/>
</dbReference>
<evidence type="ECO:0000259" key="4">
    <source>
        <dbReference type="PROSITE" id="PS50862"/>
    </source>
</evidence>
<evidence type="ECO:0000313" key="6">
    <source>
        <dbReference type="Proteomes" id="UP000626148"/>
    </source>
</evidence>
<evidence type="ECO:0000256" key="2">
    <source>
        <dbReference type="ARBA" id="ARBA00022741"/>
    </source>
</evidence>
<dbReference type="InterPro" id="IPR004525">
    <property type="entry name" value="EpmA"/>
</dbReference>
<sequence length="297" mass="33443">MLLRRIRQFFETRSVMEVDTPHWSRFGVTDVHLENLRITDGGFLLTSPEYPMKRLLAAGSGDIFQLGHVFRRDESGPRHNLEFTMLEWYRVGWDDERLMVEVAELCRSVADEPELAVETVSYREAFERSGLPDPHRAEVALLRACVGKQLNTEAGDWSRDECLDALMALVVEPGLPGDRLVFVTRYPASQAALARHEVVDGVTVGRRFEVYWRGMELANGYWELTDPAEQARRFEADRARRRELGLAEPEVDPNLLAAMEAGLPECAGVALGVDRLLMIALGASDISEVLPFDASRA</sequence>
<keyword evidence="2" id="KW-0547">Nucleotide-binding</keyword>
<accession>A0A918K4J2</accession>
<keyword evidence="3" id="KW-0067">ATP-binding</keyword>
<feature type="domain" description="Aminoacyl-transfer RNA synthetases class-II family profile" evidence="4">
    <location>
        <begin position="1"/>
        <end position="291"/>
    </location>
</feature>
<comment type="caution">
    <text evidence="5">The sequence shown here is derived from an EMBL/GenBank/DDBJ whole genome shotgun (WGS) entry which is preliminary data.</text>
</comment>
<dbReference type="Proteomes" id="UP000626148">
    <property type="component" value="Unassembled WGS sequence"/>
</dbReference>